<dbReference type="SUPFAM" id="SSF56399">
    <property type="entry name" value="ADP-ribosylation"/>
    <property type="match status" value="1"/>
</dbReference>
<evidence type="ECO:0000313" key="1">
    <source>
        <dbReference type="EMBL" id="SFS09117.1"/>
    </source>
</evidence>
<accession>A0A1I6M096</accession>
<evidence type="ECO:0000313" key="2">
    <source>
        <dbReference type="Proteomes" id="UP000199024"/>
    </source>
</evidence>
<dbReference type="RefSeq" id="WP_089838222.1">
    <property type="nucleotide sequence ID" value="NZ_FOZL01000001.1"/>
</dbReference>
<dbReference type="AlphaFoldDB" id="A0A1I6M096"/>
<dbReference type="Proteomes" id="UP000199024">
    <property type="component" value="Unassembled WGS sequence"/>
</dbReference>
<dbReference type="EMBL" id="FOZL01000001">
    <property type="protein sequence ID" value="SFS09117.1"/>
    <property type="molecule type" value="Genomic_DNA"/>
</dbReference>
<dbReference type="OrthoDB" id="274805at2"/>
<reference evidence="1 2" key="1">
    <citation type="submission" date="2016-10" db="EMBL/GenBank/DDBJ databases">
        <authorList>
            <person name="de Groot N.N."/>
        </authorList>
    </citation>
    <scope>NUCLEOTIDE SEQUENCE [LARGE SCALE GENOMIC DNA]</scope>
    <source>
        <strain evidence="1 2">DSM 21001</strain>
    </source>
</reference>
<gene>
    <name evidence="1" type="ORF">SAMN05421771_1595</name>
</gene>
<protein>
    <submittedName>
        <fullName evidence="1">Uncharacterized protein</fullName>
    </submittedName>
</protein>
<proteinExistence type="predicted"/>
<organism evidence="1 2">
    <name type="scientific">Granulicella pectinivorans</name>
    <dbReference type="NCBI Taxonomy" id="474950"/>
    <lineage>
        <taxon>Bacteria</taxon>
        <taxon>Pseudomonadati</taxon>
        <taxon>Acidobacteriota</taxon>
        <taxon>Terriglobia</taxon>
        <taxon>Terriglobales</taxon>
        <taxon>Acidobacteriaceae</taxon>
        <taxon>Granulicella</taxon>
    </lineage>
</organism>
<dbReference type="STRING" id="474950.SAMN05421771_1595"/>
<sequence length="195" mass="21922">MHNLSASFILGYHGCDAAVAERLLRNEPFLPSTNQYDWLGTGIYFWEANPLRGLEFATETAARRPDQIETPAVIGAVIDLGYCLDLTTSLGLREAGSAFLRLRSALEQADSTIPKNRPELFLHDRDCAVLNYLHWIRKEEGRHAFDTVKGIFIEQPLLYEGSAFGTKNHIQIAVRNPACIKGVFRVPDMHLDPRV</sequence>
<name>A0A1I6M096_9BACT</name>
<keyword evidence="2" id="KW-1185">Reference proteome</keyword>